<dbReference type="Pfam" id="PF07670">
    <property type="entry name" value="Gate"/>
    <property type="match status" value="1"/>
</dbReference>
<evidence type="ECO:0000259" key="11">
    <source>
        <dbReference type="Pfam" id="PF07670"/>
    </source>
</evidence>
<feature type="compositionally biased region" description="Low complexity" evidence="7">
    <location>
        <begin position="597"/>
        <end position="609"/>
    </location>
</feature>
<evidence type="ECO:0000256" key="3">
    <source>
        <dbReference type="ARBA" id="ARBA00022475"/>
    </source>
</evidence>
<feature type="transmembrane region" description="Helical" evidence="8">
    <location>
        <begin position="151"/>
        <end position="174"/>
    </location>
</feature>
<protein>
    <recommendedName>
        <fullName evidence="15">Sodium/nucleoside cotransporter</fullName>
    </recommendedName>
</protein>
<dbReference type="Gene3D" id="1.10.390.10">
    <property type="entry name" value="Neutral Protease Domain 2"/>
    <property type="match status" value="1"/>
</dbReference>
<evidence type="ECO:0008006" key="15">
    <source>
        <dbReference type="Google" id="ProtNLM"/>
    </source>
</evidence>
<feature type="transmembrane region" description="Helical" evidence="8">
    <location>
        <begin position="499"/>
        <end position="521"/>
    </location>
</feature>
<dbReference type="SUPFAM" id="SSF63737">
    <property type="entry name" value="Leukotriene A4 hydrolase N-terminal domain"/>
    <property type="match status" value="1"/>
</dbReference>
<reference evidence="14" key="1">
    <citation type="submission" date="2024-02" db="UniProtKB">
        <authorList>
            <consortium name="WormBaseParasite"/>
        </authorList>
    </citation>
    <scope>IDENTIFICATION</scope>
</reference>
<dbReference type="WBParaSite" id="MBELARI_LOCUS5674">
    <property type="protein sequence ID" value="MBELARI_LOCUS5674"/>
    <property type="gene ID" value="MBELARI_LOCUS5674"/>
</dbReference>
<dbReference type="Pfam" id="PF01773">
    <property type="entry name" value="Nucleos_tra2_N"/>
    <property type="match status" value="1"/>
</dbReference>
<feature type="domain" description="Concentrative nucleoside transporter N-terminal" evidence="9">
    <location>
        <begin position="68"/>
        <end position="138"/>
    </location>
</feature>
<organism evidence="13 14">
    <name type="scientific">Mesorhabditis belari</name>
    <dbReference type="NCBI Taxonomy" id="2138241"/>
    <lineage>
        <taxon>Eukaryota</taxon>
        <taxon>Metazoa</taxon>
        <taxon>Ecdysozoa</taxon>
        <taxon>Nematoda</taxon>
        <taxon>Chromadorea</taxon>
        <taxon>Rhabditida</taxon>
        <taxon>Rhabditina</taxon>
        <taxon>Rhabditomorpha</taxon>
        <taxon>Rhabditoidea</taxon>
        <taxon>Rhabditidae</taxon>
        <taxon>Mesorhabditinae</taxon>
        <taxon>Mesorhabditis</taxon>
    </lineage>
</organism>
<feature type="compositionally biased region" description="Polar residues" evidence="7">
    <location>
        <begin position="587"/>
        <end position="596"/>
    </location>
</feature>
<feature type="transmembrane region" description="Helical" evidence="8">
    <location>
        <begin position="118"/>
        <end position="139"/>
    </location>
</feature>
<feature type="region of interest" description="Disordered" evidence="7">
    <location>
        <begin position="548"/>
        <end position="612"/>
    </location>
</feature>
<feature type="transmembrane region" description="Helical" evidence="8">
    <location>
        <begin position="298"/>
        <end position="319"/>
    </location>
</feature>
<sequence length="1297" mass="144034">MSPLYEKRRQILCRTLVFLFSLFHLYTALAIHHDFKRKTWTSLLFVGFIGWILFDSAGDLNRLRPLIAILFYLIFCVIFSANPSRIKWRPVIGGFILQISFGLLVLRWPSGQRGLHFISNKIVGFLDFTTAGTIFNFNFIASPPNICGMGYVFFFTSLQIVIYFAVFVSILNYFRVIEFVLSRIAVMMQYTMGTTAAESLNAVACIFVGQTEAAILIGPSLGTMTESEIHSVMTAGFACIAGSLFSAYISFGAQPAYLLSATVMNATVSLGISKMVYPEMQKSRQKRRILSNSTHSHANLIVYIALLAFLNDAVGYFGDLVGITDLSFNKLLGYLFFPFAYLMGVSDAENHEIQVEESFRVAELMGIKTFLNEFIAYQKLKEMVVAGSLKGARAQMIATYALCGFSNISMIGSQLGILGSLCPWRKGIFAKVVVRALFSGCISCFITASIADEFVFFCVIELLQKTADRSVRFMMSDSEREGALEKGGKKGGNGPSHSLLFLLIALIALLIAGGVILFFLLTASSIQGRSGNETIIETDGLRKEPIITRPIGNRITEGNSEELPEYTTKKYDSSTRTPSTDNEEISIESSTGEDWQSTSSFSNSTASPSQLTTTVSSLKNPLKTIPPFVSQKQEVIDKCNSLEIDANSCPVSIANADNSDFNETDVVDGGFSGFKPLHYNVSLLVRSIQDLELSGSVRLHLEAINPSNKIVLHMGDGLRLVNDKSLKVISCSKEKVICVTNIHHDHQKSILRVVLSEEVSSGDNIRIDIDQFYSKNAISLFMQRPGYTKAPEMLGTQMQIGGARRIFPSIDLPTFKSPFILCVSHPSTFNVRSNMKRQINDGDSMDRYVRHYHKTCFVQTLPLATHQIAFVVSQNAYSKVFNSSSFDFPQTPDLEVLFSQAEKNINKLLEARWLPDEVARMISTMREWTGVGYPLDRLTIASAPLIGPHGTATGGLGLIILPATAIEHEKHLRSHTHLLRAVIGQWIGGIVGPRSNHDLCLQEALIGYLEAKVHEDIKITPIVNRTRVKSLAEIEKSKNLEARNTRALTPEQTMHICGEKGMTLFYSLDETFGPNTVLGMLKLVFAQHSFDYASANDYAKALEAQTRSRTAGELLKKWFRSSSPPIVLLKVQSNEIMVTQPSSDSWEMPIEIAGSTGVQLIDIKGNESIPYQSTDYVIADPKRRSVAFVGYDLETYLRLMRCWDDSRCPANKDDLKGLFKDFGALLLNKYIMDSNKANGGRWKELFQFLVTQKLLQGDQACCATYAVNPQAPTDGRCFFVVKDVCSKVDLIEKVAHQ</sequence>
<dbReference type="Proteomes" id="UP000887575">
    <property type="component" value="Unassembled WGS sequence"/>
</dbReference>
<comment type="similarity">
    <text evidence="2">Belongs to the concentrative nucleoside transporter (CNT) (TC 2.A.41) family.</text>
</comment>
<dbReference type="PANTHER" id="PTHR10590">
    <property type="entry name" value="SODIUM/NUCLEOSIDE COTRANSPORTER"/>
    <property type="match status" value="1"/>
</dbReference>
<evidence type="ECO:0000256" key="1">
    <source>
        <dbReference type="ARBA" id="ARBA00004651"/>
    </source>
</evidence>
<feature type="domain" description="Concentrative nucleoside transporter C-terminal" evidence="10">
    <location>
        <begin position="257"/>
        <end position="451"/>
    </location>
</feature>
<dbReference type="Gene3D" id="2.60.40.1730">
    <property type="entry name" value="tricorn interacting facor f3 domain"/>
    <property type="match status" value="1"/>
</dbReference>
<feature type="domain" description="Nucleoside transporter/FeoB GTPase Gate" evidence="11">
    <location>
        <begin position="155"/>
        <end position="253"/>
    </location>
</feature>
<dbReference type="SUPFAM" id="SSF55486">
    <property type="entry name" value="Metalloproteases ('zincins'), catalytic domain"/>
    <property type="match status" value="1"/>
</dbReference>
<evidence type="ECO:0000256" key="2">
    <source>
        <dbReference type="ARBA" id="ARBA00009033"/>
    </source>
</evidence>
<feature type="domain" description="Aminopeptidase N-like N-terminal" evidence="12">
    <location>
        <begin position="675"/>
        <end position="856"/>
    </location>
</feature>
<evidence type="ECO:0000259" key="9">
    <source>
        <dbReference type="Pfam" id="PF01773"/>
    </source>
</evidence>
<feature type="transmembrane region" description="Helical" evidence="8">
    <location>
        <begin position="437"/>
        <end position="463"/>
    </location>
</feature>
<keyword evidence="6 8" id="KW-0472">Membrane</keyword>
<name>A0AAF3FF61_9BILA</name>
<keyword evidence="4 8" id="KW-0812">Transmembrane</keyword>
<dbReference type="InterPro" id="IPR011657">
    <property type="entry name" value="CNT_C_dom"/>
</dbReference>
<dbReference type="InterPro" id="IPR011642">
    <property type="entry name" value="Gate_dom"/>
</dbReference>
<feature type="transmembrane region" description="Helical" evidence="8">
    <location>
        <begin position="37"/>
        <end position="54"/>
    </location>
</feature>
<keyword evidence="5 8" id="KW-1133">Transmembrane helix</keyword>
<keyword evidence="13" id="KW-1185">Reference proteome</keyword>
<feature type="transmembrane region" description="Helical" evidence="8">
    <location>
        <begin position="12"/>
        <end position="31"/>
    </location>
</feature>
<proteinExistence type="inferred from homology"/>
<evidence type="ECO:0000256" key="6">
    <source>
        <dbReference type="ARBA" id="ARBA00023136"/>
    </source>
</evidence>
<feature type="transmembrane region" description="Helical" evidence="8">
    <location>
        <begin position="257"/>
        <end position="277"/>
    </location>
</feature>
<dbReference type="GO" id="GO:0005415">
    <property type="term" value="F:nucleoside:sodium symporter activity"/>
    <property type="evidence" value="ECO:0007669"/>
    <property type="project" value="TreeGrafter"/>
</dbReference>
<evidence type="ECO:0000256" key="4">
    <source>
        <dbReference type="ARBA" id="ARBA00022692"/>
    </source>
</evidence>
<accession>A0AAF3FF61</accession>
<evidence type="ECO:0000259" key="12">
    <source>
        <dbReference type="Pfam" id="PF17900"/>
    </source>
</evidence>
<evidence type="ECO:0000313" key="14">
    <source>
        <dbReference type="WBParaSite" id="MBELARI_LOCUS5674"/>
    </source>
</evidence>
<evidence type="ECO:0000256" key="8">
    <source>
        <dbReference type="SAM" id="Phobius"/>
    </source>
</evidence>
<keyword evidence="3" id="KW-1003">Cell membrane</keyword>
<feature type="transmembrane region" description="Helical" evidence="8">
    <location>
        <begin position="66"/>
        <end position="82"/>
    </location>
</feature>
<dbReference type="PANTHER" id="PTHR10590:SF4">
    <property type="entry name" value="SOLUTE CARRIER FAMILY 28 MEMBER 3"/>
    <property type="match status" value="1"/>
</dbReference>
<feature type="transmembrane region" description="Helical" evidence="8">
    <location>
        <begin position="232"/>
        <end position="251"/>
    </location>
</feature>
<feature type="transmembrane region" description="Helical" evidence="8">
    <location>
        <begin position="397"/>
        <end position="417"/>
    </location>
</feature>
<feature type="transmembrane region" description="Helical" evidence="8">
    <location>
        <begin position="331"/>
        <end position="348"/>
    </location>
</feature>
<evidence type="ECO:0000313" key="13">
    <source>
        <dbReference type="Proteomes" id="UP000887575"/>
    </source>
</evidence>
<dbReference type="InterPro" id="IPR045357">
    <property type="entry name" value="Aminopeptidase_N-like_N"/>
</dbReference>
<dbReference type="InterPro" id="IPR002668">
    <property type="entry name" value="CNT_N_dom"/>
</dbReference>
<dbReference type="InterPro" id="IPR027268">
    <property type="entry name" value="Peptidase_M4/M1_CTD_sf"/>
</dbReference>
<evidence type="ECO:0000256" key="7">
    <source>
        <dbReference type="SAM" id="MobiDB-lite"/>
    </source>
</evidence>
<comment type="subcellular location">
    <subcellularLocation>
        <location evidence="1">Cell membrane</location>
        <topology evidence="1">Multi-pass membrane protein</topology>
    </subcellularLocation>
</comment>
<dbReference type="InterPro" id="IPR042097">
    <property type="entry name" value="Aminopeptidase_N-like_N_sf"/>
</dbReference>
<evidence type="ECO:0000256" key="5">
    <source>
        <dbReference type="ARBA" id="ARBA00022989"/>
    </source>
</evidence>
<evidence type="ECO:0000259" key="10">
    <source>
        <dbReference type="Pfam" id="PF07662"/>
    </source>
</evidence>
<dbReference type="Pfam" id="PF17900">
    <property type="entry name" value="Peptidase_M1_N"/>
    <property type="match status" value="1"/>
</dbReference>
<dbReference type="Pfam" id="PF07662">
    <property type="entry name" value="Nucleos_tra2_C"/>
    <property type="match status" value="1"/>
</dbReference>
<dbReference type="GO" id="GO:0005886">
    <property type="term" value="C:plasma membrane"/>
    <property type="evidence" value="ECO:0007669"/>
    <property type="project" value="UniProtKB-SubCell"/>
</dbReference>
<dbReference type="InterPro" id="IPR008276">
    <property type="entry name" value="C_nuclsd_transpt"/>
</dbReference>
<feature type="transmembrane region" description="Helical" evidence="8">
    <location>
        <begin position="88"/>
        <end position="106"/>
    </location>
</feature>